<dbReference type="InterPro" id="IPR027981">
    <property type="entry name" value="DUF4446"/>
</dbReference>
<evidence type="ECO:0000313" key="2">
    <source>
        <dbReference type="EMBL" id="NBI08130.1"/>
    </source>
</evidence>
<dbReference type="Pfam" id="PF14584">
    <property type="entry name" value="DUF4446"/>
    <property type="match status" value="1"/>
</dbReference>
<comment type="caution">
    <text evidence="2">The sequence shown here is derived from an EMBL/GenBank/DDBJ whole genome shotgun (WGS) entry which is preliminary data.</text>
</comment>
<name>A0A845R127_9CLOT</name>
<dbReference type="EMBL" id="QXXA01000020">
    <property type="protein sequence ID" value="NBI08130.1"/>
    <property type="molecule type" value="Genomic_DNA"/>
</dbReference>
<keyword evidence="1" id="KW-0472">Membrane</keyword>
<protein>
    <submittedName>
        <fullName evidence="2">DUF4446 family protein</fullName>
    </submittedName>
</protein>
<gene>
    <name evidence="2" type="ORF">D3Z33_14825</name>
</gene>
<evidence type="ECO:0000256" key="1">
    <source>
        <dbReference type="SAM" id="Phobius"/>
    </source>
</evidence>
<dbReference type="AlphaFoldDB" id="A0A845R127"/>
<proteinExistence type="predicted"/>
<sequence length="178" mass="20399">MDSILEMLSLYRSQVLLGLILFSLLLFLLFLIQEYRVSKLKKKYKTLLVGNDGKNLEEILFKNIDMIDSMKLKIKGLDEKSDLLNEKVKSSIQKVGMIRYNAFDDMGSDLSFSVALLDENDTGLVISNLYGRNESIGYGKPVINGESEYKLSIEEIQAIDRAKRKALYMEDKVRRATR</sequence>
<dbReference type="Proteomes" id="UP000467132">
    <property type="component" value="Unassembled WGS sequence"/>
</dbReference>
<keyword evidence="1" id="KW-0812">Transmembrane</keyword>
<keyword evidence="3" id="KW-1185">Reference proteome</keyword>
<feature type="transmembrane region" description="Helical" evidence="1">
    <location>
        <begin position="15"/>
        <end position="32"/>
    </location>
</feature>
<keyword evidence="1" id="KW-1133">Transmembrane helix</keyword>
<dbReference type="RefSeq" id="WP_160198596.1">
    <property type="nucleotide sequence ID" value="NZ_QXXA01000020.1"/>
</dbReference>
<dbReference type="OrthoDB" id="5244042at2"/>
<organism evidence="2 3">
    <name type="scientific">Senegalia massiliensis</name>
    <dbReference type="NCBI Taxonomy" id="1720316"/>
    <lineage>
        <taxon>Bacteria</taxon>
        <taxon>Bacillati</taxon>
        <taxon>Bacillota</taxon>
        <taxon>Clostridia</taxon>
        <taxon>Eubacteriales</taxon>
        <taxon>Clostridiaceae</taxon>
        <taxon>Senegalia</taxon>
    </lineage>
</organism>
<reference evidence="2 3" key="1">
    <citation type="submission" date="2018-08" db="EMBL/GenBank/DDBJ databases">
        <title>Murine metabolic-syndrome-specific gut microbial biobank.</title>
        <authorList>
            <person name="Liu C."/>
        </authorList>
    </citation>
    <scope>NUCLEOTIDE SEQUENCE [LARGE SCALE GENOMIC DNA]</scope>
    <source>
        <strain evidence="2 3">583</strain>
    </source>
</reference>
<evidence type="ECO:0000313" key="3">
    <source>
        <dbReference type="Proteomes" id="UP000467132"/>
    </source>
</evidence>
<accession>A0A845R127</accession>